<evidence type="ECO:0000256" key="1">
    <source>
        <dbReference type="ARBA" id="ARBA00004127"/>
    </source>
</evidence>
<evidence type="ECO:0000313" key="15">
    <source>
        <dbReference type="Proteomes" id="UP000186132"/>
    </source>
</evidence>
<dbReference type="InterPro" id="IPR027005">
    <property type="entry name" value="PMT-like"/>
</dbReference>
<sequence>MTATLEAPASVPGPDDAEPPHPRRPAPAQLARWQDPRPLLGWLMTAFVTLVAGFTRFWALGSPPGANTVPKNGMLFDEVYYAVEAQELLRYGYEDNRGYMFVVHPPLGKWLIAASEWLVGGRDSTENLTNSLGWRIAPAVVGTLVVVLVARTVRRMMHSNLFGGVAGLLMALEGLSVVLSRTAILDIFLQFFVVAAFAALVVDRDAMRARLAGLVADGVDLAAGTPSLGPRPWRLVGGVMLGLSCAVKWSASSFLVLFVIMSLVWDRAAFRSAGVRHPTATWAHRSLVPAVGSLVVAPIAAYLFTWLGWFTGENSWNRHWADTHSSTTHSYFGRLDFWFGWIPGPIRSLAAYHLDAYRFHEQLDSPHSYQSNPWSWLVLGRPVDFYYNGAEKTCGAKDCSREVLLIGTPLLWWAFVPMLLWLAWHWFSTRDWRAGAVWFAFAAGWLVWFQNLDRTMFLFYMAPLVPFLVIGLTLALGVMWGPAVPVAGAAPPARAHAARRRRLWGAAGVAGYLALVVADFAWMWPIFTGGLLTYDDWHAHMWLPSWV</sequence>
<feature type="domain" description="ArnT-like N-terminal" evidence="12">
    <location>
        <begin position="48"/>
        <end position="269"/>
    </location>
</feature>
<evidence type="ECO:0000256" key="6">
    <source>
        <dbReference type="ARBA" id="ARBA00022692"/>
    </source>
</evidence>
<comment type="subcellular location">
    <subcellularLocation>
        <location evidence="10">Cell membrane</location>
    </subcellularLocation>
    <subcellularLocation>
        <location evidence="1">Endomembrane system</location>
        <topology evidence="1">Multi-pass membrane protein</topology>
    </subcellularLocation>
</comment>
<evidence type="ECO:0000256" key="8">
    <source>
        <dbReference type="ARBA" id="ARBA00023136"/>
    </source>
</evidence>
<dbReference type="EC" id="2.4.1.-" evidence="10"/>
<dbReference type="EMBL" id="FQVU01000007">
    <property type="protein sequence ID" value="SHH57026.1"/>
    <property type="molecule type" value="Genomic_DNA"/>
</dbReference>
<evidence type="ECO:0000256" key="2">
    <source>
        <dbReference type="ARBA" id="ARBA00004922"/>
    </source>
</evidence>
<proteinExistence type="inferred from homology"/>
<dbReference type="GO" id="GO:0012505">
    <property type="term" value="C:endomembrane system"/>
    <property type="evidence" value="ECO:0007669"/>
    <property type="project" value="UniProtKB-SubCell"/>
</dbReference>
<evidence type="ECO:0000256" key="9">
    <source>
        <dbReference type="ARBA" id="ARBA00093617"/>
    </source>
</evidence>
<dbReference type="PANTHER" id="PTHR10050:SF46">
    <property type="entry name" value="PROTEIN O-MANNOSYL-TRANSFERASE 2"/>
    <property type="match status" value="1"/>
</dbReference>
<feature type="transmembrane region" description="Helical" evidence="10">
    <location>
        <begin position="286"/>
        <end position="309"/>
    </location>
</feature>
<evidence type="ECO:0000256" key="3">
    <source>
        <dbReference type="ARBA" id="ARBA00007222"/>
    </source>
</evidence>
<feature type="transmembrane region" description="Helical" evidence="10">
    <location>
        <begin position="132"/>
        <end position="149"/>
    </location>
</feature>
<feature type="transmembrane region" description="Helical" evidence="10">
    <location>
        <begin position="503"/>
        <end position="524"/>
    </location>
</feature>
<dbReference type="Pfam" id="PF02366">
    <property type="entry name" value="PMT"/>
    <property type="match status" value="1"/>
</dbReference>
<dbReference type="GO" id="GO:0004169">
    <property type="term" value="F:dolichyl-phosphate-mannose-protein mannosyltransferase activity"/>
    <property type="evidence" value="ECO:0007669"/>
    <property type="project" value="UniProtKB-UniRule"/>
</dbReference>
<feature type="transmembrane region" description="Helical" evidence="10">
    <location>
        <begin position="39"/>
        <end position="59"/>
    </location>
</feature>
<keyword evidence="7 10" id="KW-1133">Transmembrane helix</keyword>
<evidence type="ECO:0000256" key="5">
    <source>
        <dbReference type="ARBA" id="ARBA00022679"/>
    </source>
</evidence>
<feature type="transmembrane region" description="Helical" evidence="10">
    <location>
        <begin position="235"/>
        <end position="265"/>
    </location>
</feature>
<evidence type="ECO:0000313" key="14">
    <source>
        <dbReference type="EMBL" id="SHH57026.1"/>
    </source>
</evidence>
<keyword evidence="8 10" id="KW-0472">Membrane</keyword>
<protein>
    <recommendedName>
        <fullName evidence="9 10">Polyprenol-phosphate-mannose--protein mannosyltransferase</fullName>
        <ecNumber evidence="10">2.4.1.-</ecNumber>
    </recommendedName>
</protein>
<feature type="domain" description="Protein O-mannosyl-transferase C-terminal four TM" evidence="13">
    <location>
        <begin position="348"/>
        <end position="546"/>
    </location>
</feature>
<gene>
    <name evidence="14" type="ORF">SAMN05443575_4111</name>
</gene>
<accession>A0A1M5U2F2</accession>
<dbReference type="UniPathway" id="UPA00378"/>
<evidence type="ECO:0000259" key="13">
    <source>
        <dbReference type="Pfam" id="PF16192"/>
    </source>
</evidence>
<dbReference type="Pfam" id="PF16192">
    <property type="entry name" value="PMT_4TMC"/>
    <property type="match status" value="1"/>
</dbReference>
<dbReference type="AlphaFoldDB" id="A0A1M5U2F2"/>
<dbReference type="InterPro" id="IPR032421">
    <property type="entry name" value="PMT_4TMC"/>
</dbReference>
<evidence type="ECO:0000259" key="12">
    <source>
        <dbReference type="Pfam" id="PF02366"/>
    </source>
</evidence>
<keyword evidence="4 10" id="KW-0328">Glycosyltransferase</keyword>
<name>A0A1M5U2F2_9ACTN</name>
<keyword evidence="15" id="KW-1185">Reference proteome</keyword>
<evidence type="ECO:0000256" key="4">
    <source>
        <dbReference type="ARBA" id="ARBA00022676"/>
    </source>
</evidence>
<dbReference type="InterPro" id="IPR003342">
    <property type="entry name" value="ArnT-like_N"/>
</dbReference>
<feature type="transmembrane region" description="Helical" evidence="10">
    <location>
        <begin position="184"/>
        <end position="202"/>
    </location>
</feature>
<comment type="function">
    <text evidence="10">Protein O-mannosyltransferase that catalyzes the transfer of a single mannose residue from a polyprenol phospho-mannosyl lipidic donor to the hydroxyl group of selected serine and threonine residues in acceptor proteins.</text>
</comment>
<keyword evidence="5 10" id="KW-0808">Transferase</keyword>
<feature type="transmembrane region" description="Helical" evidence="10">
    <location>
        <begin position="410"/>
        <end position="427"/>
    </location>
</feature>
<dbReference type="PANTHER" id="PTHR10050">
    <property type="entry name" value="DOLICHYL-PHOSPHATE-MANNOSE--PROTEIN MANNOSYLTRANSFERASE"/>
    <property type="match status" value="1"/>
</dbReference>
<feature type="region of interest" description="Disordered" evidence="11">
    <location>
        <begin position="1"/>
        <end position="29"/>
    </location>
</feature>
<feature type="transmembrane region" description="Helical" evidence="10">
    <location>
        <begin position="161"/>
        <end position="178"/>
    </location>
</feature>
<dbReference type="RefSeq" id="WP_084181566.1">
    <property type="nucleotide sequence ID" value="NZ_FQVU01000007.1"/>
</dbReference>
<feature type="transmembrane region" description="Helical" evidence="10">
    <location>
        <begin position="457"/>
        <end position="482"/>
    </location>
</feature>
<organism evidence="14 15">
    <name type="scientific">Jatrophihabitans endophyticus</name>
    <dbReference type="NCBI Taxonomy" id="1206085"/>
    <lineage>
        <taxon>Bacteria</taxon>
        <taxon>Bacillati</taxon>
        <taxon>Actinomycetota</taxon>
        <taxon>Actinomycetes</taxon>
        <taxon>Jatrophihabitantales</taxon>
        <taxon>Jatrophihabitantaceae</taxon>
        <taxon>Jatrophihabitans</taxon>
    </lineage>
</organism>
<keyword evidence="6 10" id="KW-0812">Transmembrane</keyword>
<comment type="pathway">
    <text evidence="2 10">Protein modification; protein glycosylation.</text>
</comment>
<comment type="similarity">
    <text evidence="3 10">Belongs to the glycosyltransferase 39 family.</text>
</comment>
<evidence type="ECO:0000256" key="11">
    <source>
        <dbReference type="SAM" id="MobiDB-lite"/>
    </source>
</evidence>
<dbReference type="STRING" id="1206085.SAMN05443575_4111"/>
<evidence type="ECO:0000256" key="7">
    <source>
        <dbReference type="ARBA" id="ARBA00022989"/>
    </source>
</evidence>
<reference evidence="15" key="1">
    <citation type="submission" date="2016-11" db="EMBL/GenBank/DDBJ databases">
        <authorList>
            <person name="Varghese N."/>
            <person name="Submissions S."/>
        </authorList>
    </citation>
    <scope>NUCLEOTIDE SEQUENCE [LARGE SCALE GENOMIC DNA]</scope>
    <source>
        <strain evidence="15">DSM 45627</strain>
    </source>
</reference>
<evidence type="ECO:0000256" key="10">
    <source>
        <dbReference type="RuleBase" id="RU367007"/>
    </source>
</evidence>
<dbReference type="Proteomes" id="UP000186132">
    <property type="component" value="Unassembled WGS sequence"/>
</dbReference>
<dbReference type="GO" id="GO:0005886">
    <property type="term" value="C:plasma membrane"/>
    <property type="evidence" value="ECO:0007669"/>
    <property type="project" value="UniProtKB-SubCell"/>
</dbReference>
<dbReference type="OrthoDB" id="9776737at2"/>
<keyword evidence="10" id="KW-1003">Cell membrane</keyword>